<keyword evidence="9" id="KW-1185">Reference proteome</keyword>
<name>A0A4Q7MCP6_9BACT</name>
<dbReference type="Proteomes" id="UP000293874">
    <property type="component" value="Unassembled WGS sequence"/>
</dbReference>
<dbReference type="InterPro" id="IPR039425">
    <property type="entry name" value="RNA_pol_sigma-70-like"/>
</dbReference>
<comment type="caution">
    <text evidence="8">The sequence shown here is derived from an EMBL/GenBank/DDBJ whole genome shotgun (WGS) entry which is preliminary data.</text>
</comment>
<dbReference type="Gene3D" id="1.10.10.10">
    <property type="entry name" value="Winged helix-like DNA-binding domain superfamily/Winged helix DNA-binding domain"/>
    <property type="match status" value="1"/>
</dbReference>
<feature type="domain" description="RNA polymerase sigma-70 region 2" evidence="6">
    <location>
        <begin position="48"/>
        <end position="113"/>
    </location>
</feature>
<feature type="domain" description="RNA polymerase sigma factor 70 region 4 type 2" evidence="7">
    <location>
        <begin position="146"/>
        <end position="196"/>
    </location>
</feature>
<keyword evidence="5" id="KW-0804">Transcription</keyword>
<dbReference type="PANTHER" id="PTHR43133">
    <property type="entry name" value="RNA POLYMERASE ECF-TYPE SIGMA FACTO"/>
    <property type="match status" value="1"/>
</dbReference>
<dbReference type="EMBL" id="SGXA01000006">
    <property type="protein sequence ID" value="RZS65093.1"/>
    <property type="molecule type" value="Genomic_DNA"/>
</dbReference>
<keyword evidence="4" id="KW-0238">DNA-binding</keyword>
<evidence type="ECO:0000313" key="8">
    <source>
        <dbReference type="EMBL" id="RZS65093.1"/>
    </source>
</evidence>
<dbReference type="InterPro" id="IPR014284">
    <property type="entry name" value="RNA_pol_sigma-70_dom"/>
</dbReference>
<evidence type="ECO:0000259" key="7">
    <source>
        <dbReference type="Pfam" id="PF08281"/>
    </source>
</evidence>
<gene>
    <name evidence="8" type="ORF">EV199_5848</name>
</gene>
<comment type="similarity">
    <text evidence="1">Belongs to the sigma-70 factor family. ECF subfamily.</text>
</comment>
<dbReference type="InterPro" id="IPR013325">
    <property type="entry name" value="RNA_pol_sigma_r2"/>
</dbReference>
<dbReference type="GO" id="GO:0016987">
    <property type="term" value="F:sigma factor activity"/>
    <property type="evidence" value="ECO:0007669"/>
    <property type="project" value="UniProtKB-KW"/>
</dbReference>
<sequence>MKFLPPCIISGKIANFQTVNQDQYAHITDQELLGKYYAERNNYWLGLLLQRYTMLLFGVCMKYLKNEEEARDGVQQVFLKVIQELPKYKVDYFKSWLYMVAKNYCLMKLRSKNGKTTEIKETMVATPAEDSSMQNHLEKDRQLELMSESLDELSKEQKLCVTLFYLDKKSYQEIAGQTGFSMMQVKSYIQNGKRNLKINMEKKLKH</sequence>
<dbReference type="Pfam" id="PF04542">
    <property type="entry name" value="Sigma70_r2"/>
    <property type="match status" value="1"/>
</dbReference>
<dbReference type="NCBIfam" id="TIGR02937">
    <property type="entry name" value="sigma70-ECF"/>
    <property type="match status" value="1"/>
</dbReference>
<evidence type="ECO:0000256" key="3">
    <source>
        <dbReference type="ARBA" id="ARBA00023082"/>
    </source>
</evidence>
<evidence type="ECO:0000259" key="6">
    <source>
        <dbReference type="Pfam" id="PF04542"/>
    </source>
</evidence>
<evidence type="ECO:0000256" key="4">
    <source>
        <dbReference type="ARBA" id="ARBA00023125"/>
    </source>
</evidence>
<proteinExistence type="inferred from homology"/>
<dbReference type="SUPFAM" id="SSF88946">
    <property type="entry name" value="Sigma2 domain of RNA polymerase sigma factors"/>
    <property type="match status" value="1"/>
</dbReference>
<dbReference type="PANTHER" id="PTHR43133:SF8">
    <property type="entry name" value="RNA POLYMERASE SIGMA FACTOR HI_1459-RELATED"/>
    <property type="match status" value="1"/>
</dbReference>
<dbReference type="SUPFAM" id="SSF88659">
    <property type="entry name" value="Sigma3 and sigma4 domains of RNA polymerase sigma factors"/>
    <property type="match status" value="1"/>
</dbReference>
<accession>A0A4Q7MCP6</accession>
<reference evidence="8 9" key="1">
    <citation type="submission" date="2019-02" db="EMBL/GenBank/DDBJ databases">
        <title>Genomic Encyclopedia of Type Strains, Phase IV (KMG-IV): sequencing the most valuable type-strain genomes for metagenomic binning, comparative biology and taxonomic classification.</title>
        <authorList>
            <person name="Goeker M."/>
        </authorList>
    </citation>
    <scope>NUCLEOTIDE SEQUENCE [LARGE SCALE GENOMIC DNA]</scope>
    <source>
        <strain evidence="8 9">DSM 18116</strain>
    </source>
</reference>
<organism evidence="8 9">
    <name type="scientific">Pseudobacter ginsenosidimutans</name>
    <dbReference type="NCBI Taxonomy" id="661488"/>
    <lineage>
        <taxon>Bacteria</taxon>
        <taxon>Pseudomonadati</taxon>
        <taxon>Bacteroidota</taxon>
        <taxon>Chitinophagia</taxon>
        <taxon>Chitinophagales</taxon>
        <taxon>Chitinophagaceae</taxon>
        <taxon>Pseudobacter</taxon>
    </lineage>
</organism>
<dbReference type="RefSeq" id="WP_130544332.1">
    <property type="nucleotide sequence ID" value="NZ_SGXA01000006.1"/>
</dbReference>
<dbReference type="GO" id="GO:0003677">
    <property type="term" value="F:DNA binding"/>
    <property type="evidence" value="ECO:0007669"/>
    <property type="project" value="UniProtKB-KW"/>
</dbReference>
<dbReference type="Pfam" id="PF08281">
    <property type="entry name" value="Sigma70_r4_2"/>
    <property type="match status" value="1"/>
</dbReference>
<dbReference type="InterPro" id="IPR013249">
    <property type="entry name" value="RNA_pol_sigma70_r4_t2"/>
</dbReference>
<dbReference type="AlphaFoldDB" id="A0A4Q7MCP6"/>
<dbReference type="Gene3D" id="1.10.1740.10">
    <property type="match status" value="1"/>
</dbReference>
<dbReference type="InterPro" id="IPR007627">
    <property type="entry name" value="RNA_pol_sigma70_r2"/>
</dbReference>
<dbReference type="InterPro" id="IPR013324">
    <property type="entry name" value="RNA_pol_sigma_r3/r4-like"/>
</dbReference>
<evidence type="ECO:0000313" key="9">
    <source>
        <dbReference type="Proteomes" id="UP000293874"/>
    </source>
</evidence>
<dbReference type="OrthoDB" id="1116873at2"/>
<evidence type="ECO:0000256" key="5">
    <source>
        <dbReference type="ARBA" id="ARBA00023163"/>
    </source>
</evidence>
<protein>
    <submittedName>
        <fullName evidence="8">RNA polymerase sigma-70 factor (ECF subfamily)</fullName>
    </submittedName>
</protein>
<keyword evidence="2" id="KW-0805">Transcription regulation</keyword>
<dbReference type="InterPro" id="IPR036388">
    <property type="entry name" value="WH-like_DNA-bd_sf"/>
</dbReference>
<dbReference type="GO" id="GO:0006352">
    <property type="term" value="P:DNA-templated transcription initiation"/>
    <property type="evidence" value="ECO:0007669"/>
    <property type="project" value="InterPro"/>
</dbReference>
<keyword evidence="3" id="KW-0731">Sigma factor</keyword>
<evidence type="ECO:0000256" key="1">
    <source>
        <dbReference type="ARBA" id="ARBA00010641"/>
    </source>
</evidence>
<evidence type="ECO:0000256" key="2">
    <source>
        <dbReference type="ARBA" id="ARBA00023015"/>
    </source>
</evidence>